<feature type="compositionally biased region" description="Polar residues" evidence="1">
    <location>
        <begin position="545"/>
        <end position="556"/>
    </location>
</feature>
<gene>
    <name evidence="2" type="ORF">CYCCA115_LOCUS11035</name>
</gene>
<organism evidence="2 3">
    <name type="scientific">Cylindrotheca closterium</name>
    <dbReference type="NCBI Taxonomy" id="2856"/>
    <lineage>
        <taxon>Eukaryota</taxon>
        <taxon>Sar</taxon>
        <taxon>Stramenopiles</taxon>
        <taxon>Ochrophyta</taxon>
        <taxon>Bacillariophyta</taxon>
        <taxon>Bacillariophyceae</taxon>
        <taxon>Bacillariophycidae</taxon>
        <taxon>Bacillariales</taxon>
        <taxon>Bacillariaceae</taxon>
        <taxon>Cylindrotheca</taxon>
    </lineage>
</organism>
<dbReference type="Gene3D" id="3.40.50.150">
    <property type="entry name" value="Vaccinia Virus protein VP39"/>
    <property type="match status" value="1"/>
</dbReference>
<dbReference type="AlphaFoldDB" id="A0AAD2PU58"/>
<feature type="region of interest" description="Disordered" evidence="1">
    <location>
        <begin position="165"/>
        <end position="217"/>
    </location>
</feature>
<feature type="compositionally biased region" description="Polar residues" evidence="1">
    <location>
        <begin position="194"/>
        <end position="209"/>
    </location>
</feature>
<protein>
    <recommendedName>
        <fullName evidence="4">Catechol O-methyltransferase</fullName>
    </recommendedName>
</protein>
<evidence type="ECO:0000313" key="3">
    <source>
        <dbReference type="Proteomes" id="UP001295423"/>
    </source>
</evidence>
<dbReference type="PANTHER" id="PTHR43836:SF2">
    <property type="entry name" value="CATECHOL O-METHYLTRANSFERASE 1-RELATED"/>
    <property type="match status" value="1"/>
</dbReference>
<dbReference type="SUPFAM" id="SSF53335">
    <property type="entry name" value="S-adenosyl-L-methionine-dependent methyltransferases"/>
    <property type="match status" value="1"/>
</dbReference>
<name>A0AAD2PU58_9STRA</name>
<feature type="compositionally biased region" description="Low complexity" evidence="1">
    <location>
        <begin position="530"/>
        <end position="544"/>
    </location>
</feature>
<feature type="region of interest" description="Disordered" evidence="1">
    <location>
        <begin position="528"/>
        <end position="557"/>
    </location>
</feature>
<evidence type="ECO:0000313" key="2">
    <source>
        <dbReference type="EMBL" id="CAJ1947215.1"/>
    </source>
</evidence>
<feature type="region of interest" description="Disordered" evidence="1">
    <location>
        <begin position="279"/>
        <end position="339"/>
    </location>
</feature>
<comment type="caution">
    <text evidence="2">The sequence shown here is derived from an EMBL/GenBank/DDBJ whole genome shotgun (WGS) entry which is preliminary data.</text>
</comment>
<dbReference type="Proteomes" id="UP001295423">
    <property type="component" value="Unassembled WGS sequence"/>
</dbReference>
<accession>A0AAD2PU58</accession>
<dbReference type="GO" id="GO:0008171">
    <property type="term" value="F:O-methyltransferase activity"/>
    <property type="evidence" value="ECO:0007669"/>
    <property type="project" value="TreeGrafter"/>
</dbReference>
<feature type="compositionally biased region" description="Acidic residues" evidence="1">
    <location>
        <begin position="314"/>
        <end position="326"/>
    </location>
</feature>
<keyword evidence="3" id="KW-1185">Reference proteome</keyword>
<dbReference type="PANTHER" id="PTHR43836">
    <property type="entry name" value="CATECHOL O-METHYLTRANSFERASE 1-RELATED"/>
    <property type="match status" value="1"/>
</dbReference>
<sequence length="658" mass="72931">MMSTSQQQQRLSHLSIIDQGNASMNSSAMSLLDHDGNEMEESLVPIHQPSPLHHHHAPAAASSSSAADMGGLFSQEYMDMEKPSIVLKPFQFSSNVMMMTMDGDNHATDGGNIMHNNAPVASVAPPSLFQPPPLNTTVSYCNLFESYTVEPLPSQQQTNMACISEGEDNSDAQSRQSHKSNTTNGSSVVAALRSGSSEGTMESMNNNLPQAPPTSNPSFIASAPSFVASAHDPWATLSGDSTSIITAAAAASAASAASNHVTRKNKNLTNAIISSNTLYLDPSPEKKRSRHNLTKDEEQQTAPQQQQQPHQEYEGEQGGEEEEEEEGQQHPARRVRKRHAEKGAFTFSENGEYELMMHVQRGLPPNFNRLSPLESSNLILKTVDVYCHEEQWMYHIGQDKGLLLKEFLKECIAHKKEQHKLSRNSSMEEGDEPIGPEEQPPLILVEVGTYCGYSAILLAKSLRELDSELKFHIYTVETSSQNIMVASSMILMSKFHEYITILHHQPANESLASLVKRKLKHCYCCPPHPNNSNNNNNNNTSSNSHISGTSSPTPSIASAGEAPAADFVFFDHDKERYLDHLIQFEANGIIQKGSYVAADNVLFHRLDGYRKHMIKLQRRNVTKTKMVQVSLEYCDEEDDVRDGMELTSYLKDPILRRL</sequence>
<feature type="compositionally biased region" description="Polar residues" evidence="1">
    <location>
        <begin position="171"/>
        <end position="187"/>
    </location>
</feature>
<reference evidence="2" key="1">
    <citation type="submission" date="2023-08" db="EMBL/GenBank/DDBJ databases">
        <authorList>
            <person name="Audoor S."/>
            <person name="Bilcke G."/>
        </authorList>
    </citation>
    <scope>NUCLEOTIDE SEQUENCE</scope>
</reference>
<evidence type="ECO:0000256" key="1">
    <source>
        <dbReference type="SAM" id="MobiDB-lite"/>
    </source>
</evidence>
<feature type="compositionally biased region" description="Low complexity" evidence="1">
    <location>
        <begin position="300"/>
        <end position="310"/>
    </location>
</feature>
<proteinExistence type="predicted"/>
<evidence type="ECO:0008006" key="4">
    <source>
        <dbReference type="Google" id="ProtNLM"/>
    </source>
</evidence>
<dbReference type="EMBL" id="CAKOGP040001725">
    <property type="protein sequence ID" value="CAJ1947215.1"/>
    <property type="molecule type" value="Genomic_DNA"/>
</dbReference>
<dbReference type="InterPro" id="IPR029063">
    <property type="entry name" value="SAM-dependent_MTases_sf"/>
</dbReference>